<dbReference type="SUPFAM" id="SSF159888">
    <property type="entry name" value="YdhG-like"/>
    <property type="match status" value="1"/>
</dbReference>
<feature type="domain" description="YdhG-like" evidence="1">
    <location>
        <begin position="2"/>
        <end position="84"/>
    </location>
</feature>
<evidence type="ECO:0000313" key="3">
    <source>
        <dbReference type="Proteomes" id="UP001230207"/>
    </source>
</evidence>
<reference evidence="2 3" key="1">
    <citation type="submission" date="2023-07" db="EMBL/GenBank/DDBJ databases">
        <title>Genomic Encyclopedia of Type Strains, Phase IV (KMG-IV): sequencing the most valuable type-strain genomes for metagenomic binning, comparative biology and taxonomic classification.</title>
        <authorList>
            <person name="Goeker M."/>
        </authorList>
    </citation>
    <scope>NUCLEOTIDE SEQUENCE [LARGE SCALE GENOMIC DNA]</scope>
    <source>
        <strain evidence="2 3">DSM 1112</strain>
    </source>
</reference>
<evidence type="ECO:0000313" key="2">
    <source>
        <dbReference type="EMBL" id="MDQ0319801.1"/>
    </source>
</evidence>
<gene>
    <name evidence="2" type="ORF">QO002_001939</name>
</gene>
<keyword evidence="3" id="KW-1185">Reference proteome</keyword>
<dbReference type="Pfam" id="PF08818">
    <property type="entry name" value="DUF1801"/>
    <property type="match status" value="1"/>
</dbReference>
<name>A0ABU0BNG4_9HYPH</name>
<proteinExistence type="predicted"/>
<protein>
    <recommendedName>
        <fullName evidence="1">YdhG-like domain-containing protein</fullName>
    </recommendedName>
</protein>
<dbReference type="Proteomes" id="UP001230207">
    <property type="component" value="Unassembled WGS sequence"/>
</dbReference>
<organism evidence="2 3">
    <name type="scientific">Pararhizobium capsulatum DSM 1112</name>
    <dbReference type="NCBI Taxonomy" id="1121113"/>
    <lineage>
        <taxon>Bacteria</taxon>
        <taxon>Pseudomonadati</taxon>
        <taxon>Pseudomonadota</taxon>
        <taxon>Alphaproteobacteria</taxon>
        <taxon>Hyphomicrobiales</taxon>
        <taxon>Rhizobiaceae</taxon>
        <taxon>Rhizobium/Agrobacterium group</taxon>
        <taxon>Pararhizobium</taxon>
    </lineage>
</organism>
<evidence type="ECO:0000259" key="1">
    <source>
        <dbReference type="Pfam" id="PF08818"/>
    </source>
</evidence>
<comment type="caution">
    <text evidence="2">The sequence shown here is derived from an EMBL/GenBank/DDBJ whole genome shotgun (WGS) entry which is preliminary data.</text>
</comment>
<accession>A0ABU0BNG4</accession>
<dbReference type="InterPro" id="IPR014922">
    <property type="entry name" value="YdhG-like"/>
</dbReference>
<dbReference type="EMBL" id="JAUSVF010000001">
    <property type="protein sequence ID" value="MDQ0319801.1"/>
    <property type="molecule type" value="Genomic_DNA"/>
</dbReference>
<sequence>MIGNAVPGVHKAVKWNSPLYGIKDDGWFLSLHCFNTYIKVAFFRGTSLDPVPPVDSKNQETGYVHIREADTLDEALTTSRVKQASRLSGERM</sequence>